<comment type="caution">
    <text evidence="2">The sequence shown here is derived from an EMBL/GenBank/DDBJ whole genome shotgun (WGS) entry which is preliminary data.</text>
</comment>
<organism evidence="2">
    <name type="scientific">Eiseniibacteriota bacterium</name>
    <dbReference type="NCBI Taxonomy" id="2212470"/>
    <lineage>
        <taxon>Bacteria</taxon>
        <taxon>Candidatus Eiseniibacteriota</taxon>
    </lineage>
</organism>
<proteinExistence type="predicted"/>
<dbReference type="AlphaFoldDB" id="A0A832I5Q1"/>
<name>A0A832I5Q1_UNCEI</name>
<protein>
    <submittedName>
        <fullName evidence="2">Uncharacterized protein</fullName>
    </submittedName>
</protein>
<dbReference type="EMBL" id="DSQF01000022">
    <property type="protein sequence ID" value="HGZ43825.1"/>
    <property type="molecule type" value="Genomic_DNA"/>
</dbReference>
<reference evidence="2" key="1">
    <citation type="journal article" date="2020" name="mSystems">
        <title>Genome- and Community-Level Interaction Insights into Carbon Utilization and Element Cycling Functions of Hydrothermarchaeota in Hydrothermal Sediment.</title>
        <authorList>
            <person name="Zhou Z."/>
            <person name="Liu Y."/>
            <person name="Xu W."/>
            <person name="Pan J."/>
            <person name="Luo Z.H."/>
            <person name="Li M."/>
        </authorList>
    </citation>
    <scope>NUCLEOTIDE SEQUENCE [LARGE SCALE GENOMIC DNA]</scope>
    <source>
        <strain evidence="2">SpSt-381</strain>
    </source>
</reference>
<feature type="region of interest" description="Disordered" evidence="1">
    <location>
        <begin position="21"/>
        <end position="103"/>
    </location>
</feature>
<evidence type="ECO:0000313" key="2">
    <source>
        <dbReference type="EMBL" id="HGZ43825.1"/>
    </source>
</evidence>
<accession>A0A832I5Q1</accession>
<feature type="compositionally biased region" description="Low complexity" evidence="1">
    <location>
        <begin position="21"/>
        <end position="31"/>
    </location>
</feature>
<sequence>MSAVAGGVIVRIGRRLLRGGSVARAAAAGGESEQGEQGERGERGGVRALHRGHLVMVPRRTPRGTCAGRGACGRRPVTSSPRGRGPRGGRSVARPGGFEPPTF</sequence>
<feature type="compositionally biased region" description="Low complexity" evidence="1">
    <location>
        <begin position="63"/>
        <end position="97"/>
    </location>
</feature>
<evidence type="ECO:0000256" key="1">
    <source>
        <dbReference type="SAM" id="MobiDB-lite"/>
    </source>
</evidence>
<gene>
    <name evidence="2" type="ORF">ENR23_10445</name>
</gene>